<dbReference type="InterPro" id="IPR005522">
    <property type="entry name" value="IPK"/>
</dbReference>
<reference evidence="5" key="1">
    <citation type="submission" date="2022-07" db="EMBL/GenBank/DDBJ databases">
        <title>Phylogenomic reconstructions and comparative analyses of Kickxellomycotina fungi.</title>
        <authorList>
            <person name="Reynolds N.K."/>
            <person name="Stajich J.E."/>
            <person name="Barry K."/>
            <person name="Grigoriev I.V."/>
            <person name="Crous P."/>
            <person name="Smith M.E."/>
        </authorList>
    </citation>
    <scope>NUCLEOTIDE SEQUENCE</scope>
    <source>
        <strain evidence="5">NBRC 32514</strain>
    </source>
</reference>
<protein>
    <recommendedName>
        <fullName evidence="4">Kinase</fullName>
        <ecNumber evidence="4">2.7.-.-</ecNumber>
    </recommendedName>
</protein>
<evidence type="ECO:0000256" key="1">
    <source>
        <dbReference type="ARBA" id="ARBA00007374"/>
    </source>
</evidence>
<comment type="caution">
    <text evidence="5">The sequence shown here is derived from an EMBL/GenBank/DDBJ whole genome shotgun (WGS) entry which is preliminary data.</text>
</comment>
<dbReference type="PANTHER" id="PTHR12400">
    <property type="entry name" value="INOSITOL POLYPHOSPHATE KINASE"/>
    <property type="match status" value="1"/>
</dbReference>
<dbReference type="GO" id="GO:0000828">
    <property type="term" value="F:inositol hexakisphosphate kinase activity"/>
    <property type="evidence" value="ECO:0007669"/>
    <property type="project" value="TreeGrafter"/>
</dbReference>
<evidence type="ECO:0000313" key="6">
    <source>
        <dbReference type="Proteomes" id="UP001149813"/>
    </source>
</evidence>
<dbReference type="InterPro" id="IPR038286">
    <property type="entry name" value="IPK_sf"/>
</dbReference>
<dbReference type="OrthoDB" id="338650at2759"/>
<evidence type="ECO:0000256" key="2">
    <source>
        <dbReference type="ARBA" id="ARBA00022679"/>
    </source>
</evidence>
<keyword evidence="2 4" id="KW-0808">Transferase</keyword>
<dbReference type="GO" id="GO:0046854">
    <property type="term" value="P:phosphatidylinositol phosphate biosynthetic process"/>
    <property type="evidence" value="ECO:0007669"/>
    <property type="project" value="TreeGrafter"/>
</dbReference>
<dbReference type="GO" id="GO:0005634">
    <property type="term" value="C:nucleus"/>
    <property type="evidence" value="ECO:0007669"/>
    <property type="project" value="TreeGrafter"/>
</dbReference>
<evidence type="ECO:0000256" key="4">
    <source>
        <dbReference type="RuleBase" id="RU363090"/>
    </source>
</evidence>
<accession>A0A9W7Y7R8</accession>
<evidence type="ECO:0000313" key="5">
    <source>
        <dbReference type="EMBL" id="KAJ1725748.1"/>
    </source>
</evidence>
<dbReference type="AlphaFoldDB" id="A0A9W7Y7R8"/>
<dbReference type="Gene3D" id="3.30.470.160">
    <property type="entry name" value="Inositol polyphosphate kinase"/>
    <property type="match status" value="1"/>
</dbReference>
<comment type="similarity">
    <text evidence="1 4">Belongs to the inositol phosphokinase (IPK) family.</text>
</comment>
<sequence>MCTNQTTPEIDVTKLADFRQQLAGHGGIQHTEDQSVLIKPLDPRENAFYEGVEKNSAFKPFTPAYFGTIRLDDSQQNDPATHLCIENLTKDFVAPCIADIKIGTRYHDLDATPEKKARAVKMASERTSSVLGYCFCGLGLPGKPFADRDWITKLDKDSVVTDALMPLFRVAENRVGREYRLTVLQKLIERISEYRDVIQKSETRMIGSSLLIIYESDPDRVKASDGPQVDVRAIDFAHSHWLPGEGPDEQYLFGLDNLIQALTDICN</sequence>
<dbReference type="SUPFAM" id="SSF56104">
    <property type="entry name" value="SAICAR synthase-like"/>
    <property type="match status" value="1"/>
</dbReference>
<dbReference type="Pfam" id="PF03770">
    <property type="entry name" value="IPK"/>
    <property type="match status" value="1"/>
</dbReference>
<dbReference type="GO" id="GO:0005737">
    <property type="term" value="C:cytoplasm"/>
    <property type="evidence" value="ECO:0007669"/>
    <property type="project" value="TreeGrafter"/>
</dbReference>
<organism evidence="5 6">
    <name type="scientific">Coemansia erecta</name>
    <dbReference type="NCBI Taxonomy" id="147472"/>
    <lineage>
        <taxon>Eukaryota</taxon>
        <taxon>Fungi</taxon>
        <taxon>Fungi incertae sedis</taxon>
        <taxon>Zoopagomycota</taxon>
        <taxon>Kickxellomycotina</taxon>
        <taxon>Kickxellomycetes</taxon>
        <taxon>Kickxellales</taxon>
        <taxon>Kickxellaceae</taxon>
        <taxon>Coemansia</taxon>
    </lineage>
</organism>
<dbReference type="GO" id="GO:0032958">
    <property type="term" value="P:inositol phosphate biosynthetic process"/>
    <property type="evidence" value="ECO:0007669"/>
    <property type="project" value="InterPro"/>
</dbReference>
<dbReference type="EC" id="2.7.-.-" evidence="4"/>
<gene>
    <name evidence="5" type="ORF">LPJ53_000009</name>
</gene>
<name>A0A9W7Y7R8_9FUNG</name>
<proteinExistence type="inferred from homology"/>
<keyword evidence="3 4" id="KW-0418">Kinase</keyword>
<dbReference type="PANTHER" id="PTHR12400:SF21">
    <property type="entry name" value="KINASE"/>
    <property type="match status" value="1"/>
</dbReference>
<keyword evidence="6" id="KW-1185">Reference proteome</keyword>
<dbReference type="Proteomes" id="UP001149813">
    <property type="component" value="Unassembled WGS sequence"/>
</dbReference>
<dbReference type="EMBL" id="JANBOJ010000001">
    <property type="protein sequence ID" value="KAJ1725748.1"/>
    <property type="molecule type" value="Genomic_DNA"/>
</dbReference>
<evidence type="ECO:0000256" key="3">
    <source>
        <dbReference type="ARBA" id="ARBA00022777"/>
    </source>
</evidence>